<name>A0A1H9V3T3_9SPHI</name>
<dbReference type="Pfam" id="PF14307">
    <property type="entry name" value="Glyco_tran_WbsX"/>
    <property type="match status" value="1"/>
</dbReference>
<gene>
    <name evidence="1" type="ORF">SAMN04488023_13728</name>
</gene>
<dbReference type="STRING" id="390241.SAMN04488023_13728"/>
<sequence>MQDSPSKNDLKAIALYLPQFHPFKENDEWWGKGFTEWTNVTKSKPKFEGHYQPHLPADLGFYDLRLLDTMVDQAKLAMEYGVYGFCFYHYWFNGKLLMETPVEQMLKSKKPDFPFCLCWANENWTRTWDGLEKNVLIKQDYDLKDDLDHIQYLMPFFKDDRYIKIDGKPVYLMYRSELHPNINQAVHIWREEVKKQGFEDLYLIRVENFKRNFDPVNHDFDASMEFAPDFSLELQKYSKKKPIRHFLRKLSHKTGIASSGLLKNKVFDYQDMVDRMVAKEPKSYKFFRSVFPSWDNSARRAKDATVFVNSSPEKFKQWVIKTADYTNRNFNGDERMMFINAWNEWAEGCHLEPDQKYGHQYLQALKEGLDAVKINSHKE</sequence>
<evidence type="ECO:0000313" key="2">
    <source>
        <dbReference type="Proteomes" id="UP000199572"/>
    </source>
</evidence>
<dbReference type="PANTHER" id="PTHR41244:SF1">
    <property type="entry name" value="GLYCOSYLTRANSFERASE"/>
    <property type="match status" value="1"/>
</dbReference>
<dbReference type="PANTHER" id="PTHR41244">
    <property type="entry name" value="RHAMNAN SYNTHESIS F"/>
    <property type="match status" value="1"/>
</dbReference>
<keyword evidence="2" id="KW-1185">Reference proteome</keyword>
<accession>A0A1H9V3T3</accession>
<dbReference type="InterPro" id="IPR032719">
    <property type="entry name" value="WbsX"/>
</dbReference>
<dbReference type="CDD" id="cd11579">
    <property type="entry name" value="Glyco_tran_WbsX"/>
    <property type="match status" value="1"/>
</dbReference>
<reference evidence="1 2" key="1">
    <citation type="submission" date="2016-10" db="EMBL/GenBank/DDBJ databases">
        <authorList>
            <person name="de Groot N.N."/>
        </authorList>
    </citation>
    <scope>NUCLEOTIDE SEQUENCE [LARGE SCALE GENOMIC DNA]</scope>
    <source>
        <strain evidence="1 2">DSM 18610</strain>
    </source>
</reference>
<dbReference type="OrthoDB" id="9816424at2"/>
<keyword evidence="1" id="KW-0808">Transferase</keyword>
<dbReference type="EMBL" id="FOGG01000037">
    <property type="protein sequence ID" value="SES16332.1"/>
    <property type="molecule type" value="Genomic_DNA"/>
</dbReference>
<proteinExistence type="predicted"/>
<dbReference type="Gene3D" id="3.20.20.80">
    <property type="entry name" value="Glycosidases"/>
    <property type="match status" value="1"/>
</dbReference>
<protein>
    <submittedName>
        <fullName evidence="1">Glycosyltransferase WbsX</fullName>
    </submittedName>
</protein>
<organism evidence="1 2">
    <name type="scientific">Pedobacter rhizosphaerae</name>
    <dbReference type="NCBI Taxonomy" id="390241"/>
    <lineage>
        <taxon>Bacteria</taxon>
        <taxon>Pseudomonadati</taxon>
        <taxon>Bacteroidota</taxon>
        <taxon>Sphingobacteriia</taxon>
        <taxon>Sphingobacteriales</taxon>
        <taxon>Sphingobacteriaceae</taxon>
        <taxon>Pedobacter</taxon>
    </lineage>
</organism>
<dbReference type="AlphaFoldDB" id="A0A1H9V3T3"/>
<dbReference type="Proteomes" id="UP000199572">
    <property type="component" value="Unassembled WGS sequence"/>
</dbReference>
<evidence type="ECO:0000313" key="1">
    <source>
        <dbReference type="EMBL" id="SES16332.1"/>
    </source>
</evidence>
<dbReference type="GO" id="GO:0016740">
    <property type="term" value="F:transferase activity"/>
    <property type="evidence" value="ECO:0007669"/>
    <property type="project" value="UniProtKB-KW"/>
</dbReference>